<gene>
    <name evidence="4" type="ORF">L596_003779</name>
</gene>
<dbReference type="EMBL" id="CM016762">
    <property type="protein sequence ID" value="TMS36675.1"/>
    <property type="molecule type" value="Genomic_DNA"/>
</dbReference>
<dbReference type="InterPro" id="IPR003137">
    <property type="entry name" value="PA_domain"/>
</dbReference>
<dbReference type="Pfam" id="PF02225">
    <property type="entry name" value="PA"/>
    <property type="match status" value="1"/>
</dbReference>
<keyword evidence="1" id="KW-0732">Signal</keyword>
<name>A0A4U8UVA3_STECR</name>
<feature type="domain" description="PA" evidence="3">
    <location>
        <begin position="28"/>
        <end position="116"/>
    </location>
</feature>
<reference evidence="4 5" key="1">
    <citation type="journal article" date="2015" name="Genome Biol.">
        <title>Comparative genomics of Steinernema reveals deeply conserved gene regulatory networks.</title>
        <authorList>
            <person name="Dillman A.R."/>
            <person name="Macchietto M."/>
            <person name="Porter C.F."/>
            <person name="Rogers A."/>
            <person name="Williams B."/>
            <person name="Antoshechkin I."/>
            <person name="Lee M.M."/>
            <person name="Goodwin Z."/>
            <person name="Lu X."/>
            <person name="Lewis E.E."/>
            <person name="Goodrich-Blair H."/>
            <person name="Stock S.P."/>
            <person name="Adams B.J."/>
            <person name="Sternberg P.W."/>
            <person name="Mortazavi A."/>
        </authorList>
    </citation>
    <scope>NUCLEOTIDE SEQUENCE [LARGE SCALE GENOMIC DNA]</scope>
    <source>
        <strain evidence="4 5">ALL</strain>
    </source>
</reference>
<keyword evidence="2" id="KW-0325">Glycoprotein</keyword>
<dbReference type="PANTHER" id="PTHR22702">
    <property type="entry name" value="PROTEASE-ASSOCIATED DOMAIN-CONTAINING PROTEIN"/>
    <property type="match status" value="1"/>
</dbReference>
<evidence type="ECO:0000313" key="4">
    <source>
        <dbReference type="EMBL" id="TMS36675.1"/>
    </source>
</evidence>
<sequence length="154" mass="17226">MYVEVELFELIKDSNSWDTFGSPLDAILVLSSPPDACKPLKNVMDVYGSVVLVERGRCSFTDKVLNAERAGASFVIVSDVLNATDDLIEMVRDENDARARAGIPVAYLNGASGKKIRNFLMQSEYAIELTIPLNYTYPFIPDDAPLRPPWELWH</sequence>
<evidence type="ECO:0000313" key="5">
    <source>
        <dbReference type="Proteomes" id="UP000298663"/>
    </source>
</evidence>
<dbReference type="InterPro" id="IPR046450">
    <property type="entry name" value="PA_dom_sf"/>
</dbReference>
<accession>A0A4U8UVA3</accession>
<dbReference type="AlphaFoldDB" id="A0A4U8UVA3"/>
<dbReference type="Gene3D" id="3.50.30.30">
    <property type="match status" value="1"/>
</dbReference>
<reference evidence="4 5" key="2">
    <citation type="journal article" date="2019" name="G3 (Bethesda)">
        <title>Hybrid Assembly of the Genome of the Entomopathogenic Nematode Steinernema carpocapsae Identifies the X-Chromosome.</title>
        <authorList>
            <person name="Serra L."/>
            <person name="Macchietto M."/>
            <person name="Macias-Munoz A."/>
            <person name="McGill C.J."/>
            <person name="Rodriguez I.M."/>
            <person name="Rodriguez B."/>
            <person name="Murad R."/>
            <person name="Mortazavi A."/>
        </authorList>
    </citation>
    <scope>NUCLEOTIDE SEQUENCE [LARGE SCALE GENOMIC DNA]</scope>
    <source>
        <strain evidence="4 5">ALL</strain>
    </source>
</reference>
<comment type="caution">
    <text evidence="4">The sequence shown here is derived from an EMBL/GenBank/DDBJ whole genome shotgun (WGS) entry which is preliminary data.</text>
</comment>
<dbReference type="Proteomes" id="UP000298663">
    <property type="component" value="Chromosome X"/>
</dbReference>
<proteinExistence type="predicted"/>
<keyword evidence="5" id="KW-1185">Reference proteome</keyword>
<dbReference type="PANTHER" id="PTHR22702:SF1">
    <property type="entry name" value="PROTEASE-ASSOCIATED DOMAIN-CONTAINING PROTEIN 1"/>
    <property type="match status" value="1"/>
</dbReference>
<organism evidence="4 5">
    <name type="scientific">Steinernema carpocapsae</name>
    <name type="common">Entomopathogenic nematode</name>
    <dbReference type="NCBI Taxonomy" id="34508"/>
    <lineage>
        <taxon>Eukaryota</taxon>
        <taxon>Metazoa</taxon>
        <taxon>Ecdysozoa</taxon>
        <taxon>Nematoda</taxon>
        <taxon>Chromadorea</taxon>
        <taxon>Rhabditida</taxon>
        <taxon>Tylenchina</taxon>
        <taxon>Panagrolaimomorpha</taxon>
        <taxon>Strongyloidoidea</taxon>
        <taxon>Steinernematidae</taxon>
        <taxon>Steinernema</taxon>
    </lineage>
</organism>
<protein>
    <recommendedName>
        <fullName evidence="3">PA domain-containing protein</fullName>
    </recommendedName>
</protein>
<dbReference type="EMBL" id="AZBU02000001">
    <property type="protein sequence ID" value="TMS36675.1"/>
    <property type="molecule type" value="Genomic_DNA"/>
</dbReference>
<evidence type="ECO:0000256" key="2">
    <source>
        <dbReference type="ARBA" id="ARBA00023180"/>
    </source>
</evidence>
<evidence type="ECO:0000256" key="1">
    <source>
        <dbReference type="ARBA" id="ARBA00022729"/>
    </source>
</evidence>
<dbReference type="OrthoDB" id="206201at2759"/>
<evidence type="ECO:0000259" key="3">
    <source>
        <dbReference type="Pfam" id="PF02225"/>
    </source>
</evidence>
<dbReference type="SUPFAM" id="SSF52025">
    <property type="entry name" value="PA domain"/>
    <property type="match status" value="1"/>
</dbReference>